<organism evidence="8 9">
    <name type="scientific">Kribbella sancticallisti</name>
    <dbReference type="NCBI Taxonomy" id="460087"/>
    <lineage>
        <taxon>Bacteria</taxon>
        <taxon>Bacillati</taxon>
        <taxon>Actinomycetota</taxon>
        <taxon>Actinomycetes</taxon>
        <taxon>Propionibacteriales</taxon>
        <taxon>Kribbellaceae</taxon>
        <taxon>Kribbella</taxon>
    </lineage>
</organism>
<dbReference type="Gene3D" id="1.20.1720.10">
    <property type="entry name" value="Multidrug resistance protein D"/>
    <property type="match status" value="1"/>
</dbReference>
<evidence type="ECO:0000256" key="3">
    <source>
        <dbReference type="ARBA" id="ARBA00022692"/>
    </source>
</evidence>
<keyword evidence="4 6" id="KW-1133">Transmembrane helix</keyword>
<dbReference type="PANTHER" id="PTHR23501:SF191">
    <property type="entry name" value="VACUOLAR BASIC AMINO ACID TRANSPORTER 4"/>
    <property type="match status" value="1"/>
</dbReference>
<comment type="caution">
    <text evidence="8">The sequence shown here is derived from an EMBL/GenBank/DDBJ whole genome shotgun (WGS) entry which is preliminary data.</text>
</comment>
<keyword evidence="3 6" id="KW-0812">Transmembrane</keyword>
<evidence type="ECO:0000313" key="9">
    <source>
        <dbReference type="Proteomes" id="UP001500393"/>
    </source>
</evidence>
<feature type="transmembrane region" description="Helical" evidence="6">
    <location>
        <begin position="307"/>
        <end position="328"/>
    </location>
</feature>
<name>A0ABP4NRH7_9ACTN</name>
<evidence type="ECO:0000256" key="5">
    <source>
        <dbReference type="ARBA" id="ARBA00023136"/>
    </source>
</evidence>
<dbReference type="SUPFAM" id="SSF103473">
    <property type="entry name" value="MFS general substrate transporter"/>
    <property type="match status" value="1"/>
</dbReference>
<keyword evidence="9" id="KW-1185">Reference proteome</keyword>
<feature type="transmembrane region" description="Helical" evidence="6">
    <location>
        <begin position="276"/>
        <end position="295"/>
    </location>
</feature>
<keyword evidence="5 6" id="KW-0472">Membrane</keyword>
<dbReference type="InterPro" id="IPR020846">
    <property type="entry name" value="MFS_dom"/>
</dbReference>
<evidence type="ECO:0000313" key="8">
    <source>
        <dbReference type="EMBL" id="GAA1563578.1"/>
    </source>
</evidence>
<feature type="transmembrane region" description="Helical" evidence="6">
    <location>
        <begin position="340"/>
        <end position="358"/>
    </location>
</feature>
<feature type="transmembrane region" description="Helical" evidence="6">
    <location>
        <begin position="171"/>
        <end position="190"/>
    </location>
</feature>
<evidence type="ECO:0000256" key="2">
    <source>
        <dbReference type="ARBA" id="ARBA00022448"/>
    </source>
</evidence>
<dbReference type="InterPro" id="IPR011701">
    <property type="entry name" value="MFS"/>
</dbReference>
<evidence type="ECO:0000259" key="7">
    <source>
        <dbReference type="PROSITE" id="PS50850"/>
    </source>
</evidence>
<gene>
    <name evidence="8" type="ORF">GCM10009789_15850</name>
</gene>
<feature type="domain" description="Major facilitator superfamily (MFS) profile" evidence="7">
    <location>
        <begin position="20"/>
        <end position="477"/>
    </location>
</feature>
<feature type="transmembrane region" description="Helical" evidence="6">
    <location>
        <begin position="20"/>
        <end position="42"/>
    </location>
</feature>
<dbReference type="Pfam" id="PF07690">
    <property type="entry name" value="MFS_1"/>
    <property type="match status" value="1"/>
</dbReference>
<feature type="transmembrane region" description="Helical" evidence="6">
    <location>
        <begin position="143"/>
        <end position="165"/>
    </location>
</feature>
<feature type="transmembrane region" description="Helical" evidence="6">
    <location>
        <begin position="410"/>
        <end position="434"/>
    </location>
</feature>
<evidence type="ECO:0000256" key="6">
    <source>
        <dbReference type="SAM" id="Phobius"/>
    </source>
</evidence>
<feature type="transmembrane region" description="Helical" evidence="6">
    <location>
        <begin position="85"/>
        <end position="104"/>
    </location>
</feature>
<comment type="subcellular location">
    <subcellularLocation>
        <location evidence="1">Cell inner membrane</location>
        <topology evidence="1">Multi-pass membrane protein</topology>
    </subcellularLocation>
</comment>
<feature type="transmembrane region" description="Helical" evidence="6">
    <location>
        <begin position="454"/>
        <end position="472"/>
    </location>
</feature>
<dbReference type="EMBL" id="BAAAOS010000017">
    <property type="protein sequence ID" value="GAA1563578.1"/>
    <property type="molecule type" value="Genomic_DNA"/>
</dbReference>
<dbReference type="Gene3D" id="1.20.1250.20">
    <property type="entry name" value="MFS general substrate transporter like domains"/>
    <property type="match status" value="1"/>
</dbReference>
<keyword evidence="2" id="KW-0813">Transport</keyword>
<dbReference type="RefSeq" id="WP_344211394.1">
    <property type="nucleotide sequence ID" value="NZ_BAAAOS010000017.1"/>
</dbReference>
<feature type="transmembrane region" description="Helical" evidence="6">
    <location>
        <begin position="54"/>
        <end position="73"/>
    </location>
</feature>
<dbReference type="PANTHER" id="PTHR23501">
    <property type="entry name" value="MAJOR FACILITATOR SUPERFAMILY"/>
    <property type="match status" value="1"/>
</dbReference>
<feature type="transmembrane region" description="Helical" evidence="6">
    <location>
        <begin position="110"/>
        <end position="131"/>
    </location>
</feature>
<protein>
    <submittedName>
        <fullName evidence="8">MDR family MFS transporter</fullName>
    </submittedName>
</protein>
<dbReference type="CDD" id="cd17502">
    <property type="entry name" value="MFS_Azr1_MDR_like"/>
    <property type="match status" value="1"/>
</dbReference>
<reference evidence="9" key="1">
    <citation type="journal article" date="2019" name="Int. J. Syst. Evol. Microbiol.">
        <title>The Global Catalogue of Microorganisms (GCM) 10K type strain sequencing project: providing services to taxonomists for standard genome sequencing and annotation.</title>
        <authorList>
            <consortium name="The Broad Institute Genomics Platform"/>
            <consortium name="The Broad Institute Genome Sequencing Center for Infectious Disease"/>
            <person name="Wu L."/>
            <person name="Ma J."/>
        </authorList>
    </citation>
    <scope>NUCLEOTIDE SEQUENCE [LARGE SCALE GENOMIC DNA]</scope>
    <source>
        <strain evidence="9">JCM 14969</strain>
    </source>
</reference>
<dbReference type="PROSITE" id="PS50850">
    <property type="entry name" value="MFS"/>
    <property type="match status" value="1"/>
</dbReference>
<feature type="transmembrane region" description="Helical" evidence="6">
    <location>
        <begin position="364"/>
        <end position="389"/>
    </location>
</feature>
<dbReference type="PRINTS" id="PR01036">
    <property type="entry name" value="TCRTETB"/>
</dbReference>
<proteinExistence type="predicted"/>
<evidence type="ECO:0000256" key="4">
    <source>
        <dbReference type="ARBA" id="ARBA00022989"/>
    </source>
</evidence>
<evidence type="ECO:0000256" key="1">
    <source>
        <dbReference type="ARBA" id="ARBA00004429"/>
    </source>
</evidence>
<feature type="transmembrane region" description="Helical" evidence="6">
    <location>
        <begin position="239"/>
        <end position="255"/>
    </location>
</feature>
<dbReference type="Proteomes" id="UP001500393">
    <property type="component" value="Unassembled WGS sequence"/>
</dbReference>
<sequence length="514" mass="53272">MTTERIDRASVGLRSERGPILLAVMLSVGLVAIDATILATAVPSVVEDLGGFTQFPWLFSIYLLAQAISVPIYGKLADLRGRKPLMLLGVALFVLGSVLCGFAWSMPALIAFRLIQGLGAGAIQPIAMTIVGDIYSVAERAKVQGYIASVWGIASFVGPTLGGVFSDFVSWRWIFFVNVPLGVAAGWVLFRRFHEDVKQTTRHKIDYAGTILLAVGGSLLLLGLLEGGVMWAWDSPTSIAILAVAALLLVVFAFVERRAPEPVLPLWVLGQRVLNSANSSALLIGVLMIGLATYVPLYAQGVLGTSALVAGFALAAMTLGWPIAASFAGRIYLRVGFRTTMVMGSAIVVIGAGLLLTVTPDSSVLYLALACFVIGIGLGFSASPGVVAAQSSVDWKSRGVVTGANMFARSVGSAVGVAIFGAVANGVVASRLGNSHDDLAHLPGEILAPAIHDVYYGAAAAAVLLVVAVLFMPNRVVEQPPQLGAAGFGYSAEPVAEPVGAVGDVDAGGDVAGV</sequence>
<dbReference type="InterPro" id="IPR036259">
    <property type="entry name" value="MFS_trans_sf"/>
</dbReference>
<accession>A0ABP4NRH7</accession>
<feature type="transmembrane region" description="Helical" evidence="6">
    <location>
        <begin position="211"/>
        <end position="233"/>
    </location>
</feature>